<evidence type="ECO:0000313" key="4">
    <source>
        <dbReference type="EMBL" id="EFC05165.1"/>
    </source>
</evidence>
<dbReference type="eggNOG" id="COG1354">
    <property type="taxonomic scope" value="Bacteria"/>
</dbReference>
<dbReference type="HAMAP" id="MF_01805">
    <property type="entry name" value="ScpA"/>
    <property type="match status" value="1"/>
</dbReference>
<dbReference type="OrthoDB" id="9811016at2"/>
<comment type="similarity">
    <text evidence="3">Belongs to the ScpA family.</text>
</comment>
<sequence length="241" mass="29084">MEEFSVTINQFDGPLDLMLHLIHEKELDLMNLDVNELASQYIAYIHSMQRLHLEIAGEYLAQLASLIEYKSRQLLPNSKEELEDHYEQDTREALVRRLLEYQQFKEIREELEVYYEQRQLKYTRPMIEYQPSDIETMEGFQGNPYDLLKAMARLWRRKQLEKPIPVRYTVKEISMEDRVLELKIRFHELPDCFKFENLIEDCETKQELIVTFLAILDLARQQKCFIQLDEKDFIWIQKGNN</sequence>
<comment type="subcellular location">
    <subcellularLocation>
        <location evidence="3">Cytoplasm</location>
    </subcellularLocation>
    <text evidence="3">Associated with two foci at the outer edges of the nucleoid region in young cells, and at four foci within both cell halves in older cells.</text>
</comment>
<dbReference type="GO" id="GO:0005737">
    <property type="term" value="C:cytoplasm"/>
    <property type="evidence" value="ECO:0007669"/>
    <property type="project" value="UniProtKB-SubCell"/>
</dbReference>
<dbReference type="STRING" id="679192.HMPREF9013_0445"/>
<evidence type="ECO:0000256" key="2">
    <source>
        <dbReference type="ARBA" id="ARBA00044777"/>
    </source>
</evidence>
<gene>
    <name evidence="3" type="primary">scpA</name>
    <name evidence="4" type="ORF">HMPREF9013_0445</name>
</gene>
<reference evidence="5" key="1">
    <citation type="submission" date="2009-12" db="EMBL/GenBank/DDBJ databases">
        <title>Sequence of Clostridiales genomosp. BVAB3 str. UPII9-5.</title>
        <authorList>
            <person name="Madupu R."/>
            <person name="Durkin A.S."/>
            <person name="Torralba M."/>
            <person name="Methe B."/>
            <person name="Sutton G.G."/>
            <person name="Strausberg R.L."/>
            <person name="Nelson K.E."/>
        </authorList>
    </citation>
    <scope>NUCLEOTIDE SEQUENCE [LARGE SCALE GENOMIC DNA]</scope>
    <source>
        <strain evidence="5">W1219</strain>
    </source>
</reference>
<keyword evidence="3" id="KW-0131">Cell cycle</keyword>
<dbReference type="Proteomes" id="UP000005017">
    <property type="component" value="Unassembled WGS sequence"/>
</dbReference>
<dbReference type="Pfam" id="PF02616">
    <property type="entry name" value="SMC_ScpA"/>
    <property type="match status" value="1"/>
</dbReference>
<evidence type="ECO:0000256" key="1">
    <source>
        <dbReference type="ARBA" id="ARBA00022829"/>
    </source>
</evidence>
<comment type="caution">
    <text evidence="4">The sequence shown here is derived from an EMBL/GenBank/DDBJ whole genome shotgun (WGS) entry which is preliminary data.</text>
</comment>
<evidence type="ECO:0000256" key="3">
    <source>
        <dbReference type="HAMAP-Rule" id="MF_01805"/>
    </source>
</evidence>
<keyword evidence="5" id="KW-1185">Reference proteome</keyword>
<organism evidence="4 5">
    <name type="scientific">Bulleidia extructa W1219</name>
    <dbReference type="NCBI Taxonomy" id="679192"/>
    <lineage>
        <taxon>Bacteria</taxon>
        <taxon>Bacillati</taxon>
        <taxon>Bacillota</taxon>
        <taxon>Erysipelotrichia</taxon>
        <taxon>Erysipelotrichales</taxon>
        <taxon>Erysipelotrichaceae</taxon>
        <taxon>Bulleidia</taxon>
    </lineage>
</organism>
<dbReference type="PANTHER" id="PTHR33969:SF2">
    <property type="entry name" value="SEGREGATION AND CONDENSATION PROTEIN A"/>
    <property type="match status" value="1"/>
</dbReference>
<dbReference type="GO" id="GO:0006260">
    <property type="term" value="P:DNA replication"/>
    <property type="evidence" value="ECO:0007669"/>
    <property type="project" value="UniProtKB-UniRule"/>
</dbReference>
<keyword evidence="3" id="KW-0963">Cytoplasm</keyword>
<comment type="subunit">
    <text evidence="3">Component of a cohesin-like complex composed of ScpA, ScpB and the Smc homodimer, in which ScpA and ScpB bind to the head domain of Smc. The presence of the three proteins is required for the association of the complex with DNA.</text>
</comment>
<dbReference type="EMBL" id="ADFR01000016">
    <property type="protein sequence ID" value="EFC05165.1"/>
    <property type="molecule type" value="Genomic_DNA"/>
</dbReference>
<comment type="function">
    <text evidence="3">Participates in chromosomal partition during cell division. May act via the formation of a condensin-like complex containing Smc and ScpB that pull DNA away from mid-cell into both cell halves.</text>
</comment>
<protein>
    <recommendedName>
        <fullName evidence="2 3">Segregation and condensation protein A</fullName>
    </recommendedName>
</protein>
<accession>D2MQ96</accession>
<dbReference type="GO" id="GO:0007059">
    <property type="term" value="P:chromosome segregation"/>
    <property type="evidence" value="ECO:0007669"/>
    <property type="project" value="UniProtKB-UniRule"/>
</dbReference>
<name>D2MQ96_9FIRM</name>
<dbReference type="RefSeq" id="WP_006627559.1">
    <property type="nucleotide sequence ID" value="NZ_ADFR01000016.1"/>
</dbReference>
<dbReference type="PANTHER" id="PTHR33969">
    <property type="entry name" value="SEGREGATION AND CONDENSATION PROTEIN A"/>
    <property type="match status" value="1"/>
</dbReference>
<dbReference type="Gene3D" id="6.10.250.2410">
    <property type="match status" value="1"/>
</dbReference>
<keyword evidence="1 3" id="KW-0159">Chromosome partition</keyword>
<keyword evidence="3" id="KW-0132">Cell division</keyword>
<dbReference type="AlphaFoldDB" id="D2MQ96"/>
<dbReference type="GO" id="GO:0051301">
    <property type="term" value="P:cell division"/>
    <property type="evidence" value="ECO:0007669"/>
    <property type="project" value="UniProtKB-KW"/>
</dbReference>
<evidence type="ECO:0000313" key="5">
    <source>
        <dbReference type="Proteomes" id="UP000005017"/>
    </source>
</evidence>
<proteinExistence type="inferred from homology"/>
<dbReference type="InterPro" id="IPR003768">
    <property type="entry name" value="ScpA"/>
</dbReference>